<protein>
    <recommendedName>
        <fullName evidence="5">DUF2637 domain-containing protein</fullName>
    </recommendedName>
</protein>
<dbReference type="KEGG" id="stsi:A4E84_20315"/>
<evidence type="ECO:0000256" key="1">
    <source>
        <dbReference type="SAM" id="MobiDB-lite"/>
    </source>
</evidence>
<feature type="region of interest" description="Disordered" evidence="1">
    <location>
        <begin position="154"/>
        <end position="191"/>
    </location>
</feature>
<name>A0A143C2P7_9ACTN</name>
<evidence type="ECO:0008006" key="5">
    <source>
        <dbReference type="Google" id="ProtNLM"/>
    </source>
</evidence>
<organism evidence="3 4">
    <name type="scientific">Streptomyces qaidamensis</name>
    <dbReference type="NCBI Taxonomy" id="1783515"/>
    <lineage>
        <taxon>Bacteria</taxon>
        <taxon>Bacillati</taxon>
        <taxon>Actinomycetota</taxon>
        <taxon>Actinomycetes</taxon>
        <taxon>Kitasatosporales</taxon>
        <taxon>Streptomycetaceae</taxon>
        <taxon>Streptomyces</taxon>
        <taxon>Streptomyces aurantiacus group</taxon>
    </lineage>
</organism>
<dbReference type="STRING" id="1783515.A4E84_20315"/>
<feature type="compositionally biased region" description="Low complexity" evidence="1">
    <location>
        <begin position="173"/>
        <end position="191"/>
    </location>
</feature>
<accession>A0A143C2P7</accession>
<feature type="transmembrane region" description="Helical" evidence="2">
    <location>
        <begin position="57"/>
        <end position="77"/>
    </location>
</feature>
<dbReference type="RefSeq" id="WP_062927946.1">
    <property type="nucleotide sequence ID" value="NZ_CP015098.1"/>
</dbReference>
<gene>
    <name evidence="3" type="ORF">A4E84_20315</name>
</gene>
<reference evidence="4" key="1">
    <citation type="submission" date="2016-04" db="EMBL/GenBank/DDBJ databases">
        <authorList>
            <person name="Zhang B."/>
        </authorList>
    </citation>
    <scope>NUCLEOTIDE SEQUENCE [LARGE SCALE GENOMIC DNA]</scope>
    <source>
        <strain evidence="4">S10</strain>
    </source>
</reference>
<evidence type="ECO:0000256" key="2">
    <source>
        <dbReference type="SAM" id="Phobius"/>
    </source>
</evidence>
<dbReference type="Proteomes" id="UP000076096">
    <property type="component" value="Chromosome"/>
</dbReference>
<feature type="compositionally biased region" description="Low complexity" evidence="1">
    <location>
        <begin position="156"/>
        <end position="166"/>
    </location>
</feature>
<feature type="transmembrane region" description="Helical" evidence="2">
    <location>
        <begin position="123"/>
        <end position="141"/>
    </location>
</feature>
<proteinExistence type="predicted"/>
<keyword evidence="2" id="KW-0472">Membrane</keyword>
<sequence>MAELHPSAPIATYDTPTPRWVSLLTDFGRPVVAAWVMIMCAPGEHHLGKLAGWNDTLAWGMAGVLAAYAGIAAAVATKRPKGAPGKFSAVAGAWLSLAAAMSAQPVSHMFVTGHWTAEPRPPVWLVVTVSCIPPLVLGHLLHLAATPVRGKAVTPVVTQEQQETAPVTPPPATAEQPAKATPPAAAPRHPVVPAGARLLPITTRPIAQTSPPPHTSAPITYDDPRCEAIRPLYDTGLRPGTKAMRAAIIDAGFTDCSDGIIRGTLRAEIERHEPHLAQLPPAPVAFSA</sequence>
<keyword evidence="2" id="KW-1133">Transmembrane helix</keyword>
<dbReference type="EMBL" id="CP015098">
    <property type="protein sequence ID" value="AMW11631.1"/>
    <property type="molecule type" value="Genomic_DNA"/>
</dbReference>
<keyword evidence="4" id="KW-1185">Reference proteome</keyword>
<evidence type="ECO:0000313" key="3">
    <source>
        <dbReference type="EMBL" id="AMW11631.1"/>
    </source>
</evidence>
<keyword evidence="2" id="KW-0812">Transmembrane</keyword>
<dbReference type="AlphaFoldDB" id="A0A143C2P7"/>
<feature type="transmembrane region" description="Helical" evidence="2">
    <location>
        <begin position="89"/>
        <end position="111"/>
    </location>
</feature>
<evidence type="ECO:0000313" key="4">
    <source>
        <dbReference type="Proteomes" id="UP000076096"/>
    </source>
</evidence>